<name>A0A9R0SLL6_TRITD</name>
<protein>
    <recommendedName>
        <fullName evidence="3">Acetyl-coenzyme A carboxylase carboxyl transferase subunit beta domain-containing protein</fullName>
    </recommendedName>
</protein>
<dbReference type="Pfam" id="PF01039">
    <property type="entry name" value="Carboxyl_trans"/>
    <property type="match status" value="1"/>
</dbReference>
<reference evidence="4 5" key="1">
    <citation type="submission" date="2017-09" db="EMBL/GenBank/DDBJ databases">
        <authorList>
            <consortium name="International Durum Wheat Genome Sequencing Consortium (IDWGSC)"/>
            <person name="Milanesi L."/>
        </authorList>
    </citation>
    <scope>NUCLEOTIDE SEQUENCE [LARGE SCALE GENOMIC DNA]</scope>
    <source>
        <strain evidence="5">cv. Svevo</strain>
    </source>
</reference>
<keyword evidence="1" id="KW-0547">Nucleotide-binding</keyword>
<feature type="domain" description="Acetyl-coenzyme A carboxylase carboxyl transferase subunit beta" evidence="3">
    <location>
        <begin position="11"/>
        <end position="73"/>
    </location>
</feature>
<evidence type="ECO:0000256" key="1">
    <source>
        <dbReference type="ARBA" id="ARBA00022741"/>
    </source>
</evidence>
<dbReference type="GO" id="GO:0005524">
    <property type="term" value="F:ATP binding"/>
    <property type="evidence" value="ECO:0007669"/>
    <property type="project" value="UniProtKB-KW"/>
</dbReference>
<gene>
    <name evidence="4" type="ORF">TRITD_4Av1G223840</name>
</gene>
<sequence>MPRGVQKVMSLSQRIRSMMTARMKQLMPIYTQVATRFAELHDTTSRMVAKGVIRKVVDWEESRAFFYRRLRRRVAEDSLAKQVREAAGEQMMPTYGSALECIKEWYMASQGQGDGEKWDDDEAFFAWKDDCSNYDKHLEEMKAERVSRLLSQLAESSDVKALPNGLSLLLGKMNPSKREQVINGLRQLLG</sequence>
<accession>A0A9R0SLL6</accession>
<keyword evidence="5" id="KW-1185">Reference proteome</keyword>
<dbReference type="PANTHER" id="PTHR45728">
    <property type="entry name" value="ACETYL-COA CARBOXYLASE, ISOFORM A"/>
    <property type="match status" value="1"/>
</dbReference>
<dbReference type="GO" id="GO:0006633">
    <property type="term" value="P:fatty acid biosynthetic process"/>
    <property type="evidence" value="ECO:0007669"/>
    <property type="project" value="TreeGrafter"/>
</dbReference>
<dbReference type="SUPFAM" id="SSF52096">
    <property type="entry name" value="ClpP/crotonase"/>
    <property type="match status" value="1"/>
</dbReference>
<dbReference type="EMBL" id="LT934117">
    <property type="protein sequence ID" value="VAH97574.1"/>
    <property type="molecule type" value="Genomic_DNA"/>
</dbReference>
<keyword evidence="2" id="KW-0067">ATP-binding</keyword>
<dbReference type="AlphaFoldDB" id="A0A9R0SLL6"/>
<dbReference type="InterPro" id="IPR049076">
    <property type="entry name" value="ACCA"/>
</dbReference>
<dbReference type="InterPro" id="IPR034733">
    <property type="entry name" value="AcCoA_carboxyl_beta"/>
</dbReference>
<organism evidence="4 5">
    <name type="scientific">Triticum turgidum subsp. durum</name>
    <name type="common">Durum wheat</name>
    <name type="synonym">Triticum durum</name>
    <dbReference type="NCBI Taxonomy" id="4567"/>
    <lineage>
        <taxon>Eukaryota</taxon>
        <taxon>Viridiplantae</taxon>
        <taxon>Streptophyta</taxon>
        <taxon>Embryophyta</taxon>
        <taxon>Tracheophyta</taxon>
        <taxon>Spermatophyta</taxon>
        <taxon>Magnoliopsida</taxon>
        <taxon>Liliopsida</taxon>
        <taxon>Poales</taxon>
        <taxon>Poaceae</taxon>
        <taxon>BOP clade</taxon>
        <taxon>Pooideae</taxon>
        <taxon>Triticodae</taxon>
        <taxon>Triticeae</taxon>
        <taxon>Triticinae</taxon>
        <taxon>Triticum</taxon>
    </lineage>
</organism>
<evidence type="ECO:0000256" key="2">
    <source>
        <dbReference type="ARBA" id="ARBA00022840"/>
    </source>
</evidence>
<dbReference type="InterPro" id="IPR029045">
    <property type="entry name" value="ClpP/crotonase-like_dom_sf"/>
</dbReference>
<proteinExistence type="predicted"/>
<dbReference type="Gramene" id="TRITD4Av1G223840.1">
    <property type="protein sequence ID" value="TRITD4Av1G223840.1"/>
    <property type="gene ID" value="TRITD4Av1G223840"/>
</dbReference>
<evidence type="ECO:0000313" key="4">
    <source>
        <dbReference type="EMBL" id="VAH97574.1"/>
    </source>
</evidence>
<dbReference type="PANTHER" id="PTHR45728:SF8">
    <property type="entry name" value="ACETYL-COA CARBOXYLASE"/>
    <property type="match status" value="1"/>
</dbReference>
<dbReference type="Gene3D" id="3.90.226.10">
    <property type="entry name" value="2-enoyl-CoA Hydratase, Chain A, domain 1"/>
    <property type="match status" value="1"/>
</dbReference>
<evidence type="ECO:0000259" key="3">
    <source>
        <dbReference type="Pfam" id="PF01039"/>
    </source>
</evidence>
<dbReference type="GO" id="GO:0003989">
    <property type="term" value="F:acetyl-CoA carboxylase activity"/>
    <property type="evidence" value="ECO:0007669"/>
    <property type="project" value="InterPro"/>
</dbReference>
<dbReference type="Proteomes" id="UP000324705">
    <property type="component" value="Chromosome 4A"/>
</dbReference>
<evidence type="ECO:0000313" key="5">
    <source>
        <dbReference type="Proteomes" id="UP000324705"/>
    </source>
</evidence>